<protein>
    <submittedName>
        <fullName evidence="1">Uncharacterized protein</fullName>
    </submittedName>
</protein>
<dbReference type="EMBL" id="CM039434">
    <property type="protein sequence ID" value="KAI4323515.1"/>
    <property type="molecule type" value="Genomic_DNA"/>
</dbReference>
<sequence length="119" mass="13427">MDRSVKVAVIGGGVSGLSAARELQREGHQVVVFEKNHRIGGIWAYDPRTESDPLSIDPNRGVVHTSLYRSLLTNLPRALMGFLDYPFSKEETGDRRTFPVMKRCSFFWTSLRRSSGSIR</sequence>
<comment type="caution">
    <text evidence="1">The sequence shown here is derived from an EMBL/GenBank/DDBJ whole genome shotgun (WGS) entry which is preliminary data.</text>
</comment>
<evidence type="ECO:0000313" key="1">
    <source>
        <dbReference type="EMBL" id="KAI4323515.1"/>
    </source>
</evidence>
<organism evidence="1 2">
    <name type="scientific">Bauhinia variegata</name>
    <name type="common">Purple orchid tree</name>
    <name type="synonym">Phanera variegata</name>
    <dbReference type="NCBI Taxonomy" id="167791"/>
    <lineage>
        <taxon>Eukaryota</taxon>
        <taxon>Viridiplantae</taxon>
        <taxon>Streptophyta</taxon>
        <taxon>Embryophyta</taxon>
        <taxon>Tracheophyta</taxon>
        <taxon>Spermatophyta</taxon>
        <taxon>Magnoliopsida</taxon>
        <taxon>eudicotyledons</taxon>
        <taxon>Gunneridae</taxon>
        <taxon>Pentapetalae</taxon>
        <taxon>rosids</taxon>
        <taxon>fabids</taxon>
        <taxon>Fabales</taxon>
        <taxon>Fabaceae</taxon>
        <taxon>Cercidoideae</taxon>
        <taxon>Cercideae</taxon>
        <taxon>Bauhiniinae</taxon>
        <taxon>Bauhinia</taxon>
    </lineage>
</organism>
<keyword evidence="2" id="KW-1185">Reference proteome</keyword>
<name>A0ACB9MHB3_BAUVA</name>
<reference evidence="1 2" key="1">
    <citation type="journal article" date="2022" name="DNA Res.">
        <title>Chromosomal-level genome assembly of the orchid tree Bauhinia variegata (Leguminosae; Cercidoideae) supports the allotetraploid origin hypothesis of Bauhinia.</title>
        <authorList>
            <person name="Zhong Y."/>
            <person name="Chen Y."/>
            <person name="Zheng D."/>
            <person name="Pang J."/>
            <person name="Liu Y."/>
            <person name="Luo S."/>
            <person name="Meng S."/>
            <person name="Qian L."/>
            <person name="Wei D."/>
            <person name="Dai S."/>
            <person name="Zhou R."/>
        </authorList>
    </citation>
    <scope>NUCLEOTIDE SEQUENCE [LARGE SCALE GENOMIC DNA]</scope>
    <source>
        <strain evidence="1">BV-YZ2020</strain>
    </source>
</reference>
<accession>A0ACB9MHB3</accession>
<dbReference type="Proteomes" id="UP000828941">
    <property type="component" value="Chromosome 9"/>
</dbReference>
<gene>
    <name evidence="1" type="ORF">L6164_023113</name>
</gene>
<proteinExistence type="predicted"/>
<evidence type="ECO:0000313" key="2">
    <source>
        <dbReference type="Proteomes" id="UP000828941"/>
    </source>
</evidence>